<name>A0A1Z8AQV7_9FLAO</name>
<keyword evidence="1" id="KW-1133">Transmembrane helix</keyword>
<dbReference type="EMBL" id="MAAX01000155">
    <property type="protein sequence ID" value="OUS12687.1"/>
    <property type="molecule type" value="Genomic_DNA"/>
</dbReference>
<organism evidence="2 3">
    <name type="scientific">Nonlabens dokdonensis</name>
    <dbReference type="NCBI Taxonomy" id="328515"/>
    <lineage>
        <taxon>Bacteria</taxon>
        <taxon>Pseudomonadati</taxon>
        <taxon>Bacteroidota</taxon>
        <taxon>Flavobacteriia</taxon>
        <taxon>Flavobacteriales</taxon>
        <taxon>Flavobacteriaceae</taxon>
        <taxon>Nonlabens</taxon>
    </lineage>
</organism>
<protein>
    <submittedName>
        <fullName evidence="2">Uncharacterized protein</fullName>
    </submittedName>
</protein>
<comment type="caution">
    <text evidence="2">The sequence shown here is derived from an EMBL/GenBank/DDBJ whole genome shotgun (WGS) entry which is preliminary data.</text>
</comment>
<keyword evidence="1" id="KW-0812">Transmembrane</keyword>
<evidence type="ECO:0000256" key="1">
    <source>
        <dbReference type="SAM" id="Phobius"/>
    </source>
</evidence>
<dbReference type="AlphaFoldDB" id="A0A1Z8AQV7"/>
<proteinExistence type="predicted"/>
<keyword evidence="1" id="KW-0472">Membrane</keyword>
<reference evidence="3" key="1">
    <citation type="journal article" date="2017" name="Proc. Natl. Acad. Sci. U.S.A.">
        <title>Simulation of Deepwater Horizon oil plume reveals substrate specialization within a complex community of hydrocarbon-degraders.</title>
        <authorList>
            <person name="Hu P."/>
            <person name="Dubinsky E.A."/>
            <person name="Probst A.J."/>
            <person name="Wang J."/>
            <person name="Sieber C.M.K."/>
            <person name="Tom L.M."/>
            <person name="Gardinali P."/>
            <person name="Banfield J.F."/>
            <person name="Atlas R.M."/>
            <person name="Andersen G.L."/>
        </authorList>
    </citation>
    <scope>NUCLEOTIDE SEQUENCE [LARGE SCALE GENOMIC DNA]</scope>
</reference>
<evidence type="ECO:0000313" key="2">
    <source>
        <dbReference type="EMBL" id="OUS12687.1"/>
    </source>
</evidence>
<sequence>MQTAINAVILVTHILIVQTMHAIYFLFSVIHAKKNMKTAVVKNATRSFSFLMKNRKHYEQDTITAIIFSKKDALKS</sequence>
<dbReference type="Proteomes" id="UP000196102">
    <property type="component" value="Unassembled WGS sequence"/>
</dbReference>
<feature type="transmembrane region" description="Helical" evidence="1">
    <location>
        <begin position="6"/>
        <end position="27"/>
    </location>
</feature>
<accession>A0A1Z8AQV7</accession>
<gene>
    <name evidence="2" type="ORF">A9Q93_10075</name>
</gene>
<evidence type="ECO:0000313" key="3">
    <source>
        <dbReference type="Proteomes" id="UP000196102"/>
    </source>
</evidence>